<feature type="transmembrane region" description="Helical" evidence="1">
    <location>
        <begin position="266"/>
        <end position="287"/>
    </location>
</feature>
<name>A0ABV8H2R2_9BACI</name>
<dbReference type="EC" id="2.4.-.-" evidence="3"/>
<dbReference type="GO" id="GO:0016757">
    <property type="term" value="F:glycosyltransferase activity"/>
    <property type="evidence" value="ECO:0007669"/>
    <property type="project" value="UniProtKB-KW"/>
</dbReference>
<dbReference type="Pfam" id="PF00535">
    <property type="entry name" value="Glycos_transf_2"/>
    <property type="match status" value="1"/>
</dbReference>
<dbReference type="Proteomes" id="UP001595772">
    <property type="component" value="Unassembled WGS sequence"/>
</dbReference>
<dbReference type="PANTHER" id="PTHR48090">
    <property type="entry name" value="UNDECAPRENYL-PHOSPHATE 4-DEOXY-4-FORMAMIDO-L-ARABINOSE TRANSFERASE-RELATED"/>
    <property type="match status" value="1"/>
</dbReference>
<proteinExistence type="predicted"/>
<dbReference type="InterPro" id="IPR050256">
    <property type="entry name" value="Glycosyltransferase_2"/>
</dbReference>
<organism evidence="3 4">
    <name type="scientific">Oceanobacillus longus</name>
    <dbReference type="NCBI Taxonomy" id="930120"/>
    <lineage>
        <taxon>Bacteria</taxon>
        <taxon>Bacillati</taxon>
        <taxon>Bacillota</taxon>
        <taxon>Bacilli</taxon>
        <taxon>Bacillales</taxon>
        <taxon>Bacillaceae</taxon>
        <taxon>Oceanobacillus</taxon>
    </lineage>
</organism>
<dbReference type="SUPFAM" id="SSF53448">
    <property type="entry name" value="Nucleotide-diphospho-sugar transferases"/>
    <property type="match status" value="1"/>
</dbReference>
<dbReference type="Gene3D" id="3.90.550.10">
    <property type="entry name" value="Spore Coat Polysaccharide Biosynthesis Protein SpsA, Chain A"/>
    <property type="match status" value="1"/>
</dbReference>
<keyword evidence="3" id="KW-0328">Glycosyltransferase</keyword>
<dbReference type="EMBL" id="JBHSAO010000011">
    <property type="protein sequence ID" value="MFC4025150.1"/>
    <property type="molecule type" value="Genomic_DNA"/>
</dbReference>
<dbReference type="InterPro" id="IPR029044">
    <property type="entry name" value="Nucleotide-diphossugar_trans"/>
</dbReference>
<keyword evidence="1" id="KW-0812">Transmembrane</keyword>
<keyword evidence="3" id="KW-0808">Transferase</keyword>
<accession>A0ABV8H2R2</accession>
<keyword evidence="1" id="KW-0472">Membrane</keyword>
<dbReference type="PANTHER" id="PTHR48090:SF8">
    <property type="entry name" value="GLYCOSYLTRANSFERASE CSBB-RELATED"/>
    <property type="match status" value="1"/>
</dbReference>
<sequence>MEKLSIVVPCYNEEDNVIPFYHESKSFIEKMDIEVEYVFVDDGSRDQTLKVLRQLSNQQSNVRFISFSRNFGKEAGILAGLTYASGTAVILMDADLQHPPSLIPEMWKYYKEGYDQVIAKRNRKGENFTRRKISNLFYKLANKFVDEVEMIDGIGDFRLLSRPALDALLELKEYNRFSKGLFSWIGYSEKIIEFENVQRANGEGKWSFNGLLNYAIDGILSFNNRPLRIAIYGGLFITFFGFIYILMTLINYFINGIETPGYFTTISAIILLGGVQLTFLGIIGEYIGRIYYEAKKRPHYLIKEKSLEE</sequence>
<evidence type="ECO:0000256" key="1">
    <source>
        <dbReference type="SAM" id="Phobius"/>
    </source>
</evidence>
<keyword evidence="4" id="KW-1185">Reference proteome</keyword>
<dbReference type="InterPro" id="IPR001173">
    <property type="entry name" value="Glyco_trans_2-like"/>
</dbReference>
<feature type="transmembrane region" description="Helical" evidence="1">
    <location>
        <begin position="229"/>
        <end position="254"/>
    </location>
</feature>
<evidence type="ECO:0000259" key="2">
    <source>
        <dbReference type="Pfam" id="PF00535"/>
    </source>
</evidence>
<keyword evidence="1" id="KW-1133">Transmembrane helix</keyword>
<evidence type="ECO:0000313" key="4">
    <source>
        <dbReference type="Proteomes" id="UP001595772"/>
    </source>
</evidence>
<reference evidence="4" key="1">
    <citation type="journal article" date="2019" name="Int. J. Syst. Evol. Microbiol.">
        <title>The Global Catalogue of Microorganisms (GCM) 10K type strain sequencing project: providing services to taxonomists for standard genome sequencing and annotation.</title>
        <authorList>
            <consortium name="The Broad Institute Genomics Platform"/>
            <consortium name="The Broad Institute Genome Sequencing Center for Infectious Disease"/>
            <person name="Wu L."/>
            <person name="Ma J."/>
        </authorList>
    </citation>
    <scope>NUCLEOTIDE SEQUENCE [LARGE SCALE GENOMIC DNA]</scope>
    <source>
        <strain evidence="4">IBRC-M 10703</strain>
    </source>
</reference>
<comment type="caution">
    <text evidence="3">The sequence shown here is derived from an EMBL/GenBank/DDBJ whole genome shotgun (WGS) entry which is preliminary data.</text>
</comment>
<gene>
    <name evidence="3" type="ORF">ACFOUV_15250</name>
</gene>
<dbReference type="CDD" id="cd04187">
    <property type="entry name" value="DPM1_like_bac"/>
    <property type="match status" value="1"/>
</dbReference>
<evidence type="ECO:0000313" key="3">
    <source>
        <dbReference type="EMBL" id="MFC4025150.1"/>
    </source>
</evidence>
<dbReference type="RefSeq" id="WP_379497641.1">
    <property type="nucleotide sequence ID" value="NZ_JBHSAO010000011.1"/>
</dbReference>
<protein>
    <submittedName>
        <fullName evidence="3">Glycosyltransferase family 2 protein</fullName>
        <ecNumber evidence="3">2.4.-.-</ecNumber>
    </submittedName>
</protein>
<feature type="domain" description="Glycosyltransferase 2-like" evidence="2">
    <location>
        <begin position="5"/>
        <end position="168"/>
    </location>
</feature>